<dbReference type="GO" id="GO:0001664">
    <property type="term" value="F:G protein-coupled receptor binding"/>
    <property type="evidence" value="ECO:0007669"/>
    <property type="project" value="TreeGrafter"/>
</dbReference>
<feature type="transmembrane region" description="Helical" evidence="8">
    <location>
        <begin position="344"/>
        <end position="364"/>
    </location>
</feature>
<name>X6M8H0_RETFI</name>
<feature type="binding site" evidence="6">
    <location>
        <position position="45"/>
    </location>
    <ligand>
        <name>Mg(2+)</name>
        <dbReference type="ChEBI" id="CHEBI:18420"/>
    </ligand>
</feature>
<dbReference type="PANTHER" id="PTHR10218">
    <property type="entry name" value="GTP-BINDING PROTEIN ALPHA SUBUNIT"/>
    <property type="match status" value="1"/>
</dbReference>
<evidence type="ECO:0000313" key="10">
    <source>
        <dbReference type="Proteomes" id="UP000023152"/>
    </source>
</evidence>
<dbReference type="Proteomes" id="UP000023152">
    <property type="component" value="Unassembled WGS sequence"/>
</dbReference>
<feature type="transmembrane region" description="Helical" evidence="8">
    <location>
        <begin position="88"/>
        <end position="108"/>
    </location>
</feature>
<dbReference type="GO" id="GO:0007188">
    <property type="term" value="P:adenylate cyclase-modulating G protein-coupled receptor signaling pathway"/>
    <property type="evidence" value="ECO:0007669"/>
    <property type="project" value="TreeGrafter"/>
</dbReference>
<dbReference type="GO" id="GO:0031683">
    <property type="term" value="F:G-protein beta/gamma-subunit complex binding"/>
    <property type="evidence" value="ECO:0007669"/>
    <property type="project" value="InterPro"/>
</dbReference>
<keyword evidence="8" id="KW-1133">Transmembrane helix</keyword>
<evidence type="ECO:0000256" key="3">
    <source>
        <dbReference type="ARBA" id="ARBA00023134"/>
    </source>
</evidence>
<dbReference type="OrthoDB" id="5817230at2759"/>
<organism evidence="9 10">
    <name type="scientific">Reticulomyxa filosa</name>
    <dbReference type="NCBI Taxonomy" id="46433"/>
    <lineage>
        <taxon>Eukaryota</taxon>
        <taxon>Sar</taxon>
        <taxon>Rhizaria</taxon>
        <taxon>Retaria</taxon>
        <taxon>Foraminifera</taxon>
        <taxon>Monothalamids</taxon>
        <taxon>Reticulomyxidae</taxon>
        <taxon>Reticulomyxa</taxon>
    </lineage>
</organism>
<feature type="binding site" evidence="5">
    <location>
        <begin position="270"/>
        <end position="274"/>
    </location>
    <ligand>
        <name>GTP</name>
        <dbReference type="ChEBI" id="CHEBI:37565"/>
    </ligand>
</feature>
<dbReference type="Gene3D" id="1.10.400.10">
    <property type="entry name" value="GI Alpha 1, domain 2-like"/>
    <property type="match status" value="1"/>
</dbReference>
<evidence type="ECO:0000256" key="7">
    <source>
        <dbReference type="SAM" id="MobiDB-lite"/>
    </source>
</evidence>
<keyword evidence="2 5" id="KW-0547">Nucleotide-binding</keyword>
<dbReference type="GO" id="GO:0005525">
    <property type="term" value="F:GTP binding"/>
    <property type="evidence" value="ECO:0007669"/>
    <property type="project" value="UniProtKB-KW"/>
</dbReference>
<dbReference type="GO" id="GO:0005834">
    <property type="term" value="C:heterotrimeric G-protein complex"/>
    <property type="evidence" value="ECO:0007669"/>
    <property type="project" value="TreeGrafter"/>
</dbReference>
<keyword evidence="8" id="KW-0812">Transmembrane</keyword>
<dbReference type="CDD" id="cd00066">
    <property type="entry name" value="G-alpha"/>
    <property type="match status" value="1"/>
</dbReference>
<keyword evidence="6" id="KW-0460">Magnesium</keyword>
<accession>X6M8H0</accession>
<evidence type="ECO:0000256" key="1">
    <source>
        <dbReference type="ARBA" id="ARBA00022723"/>
    </source>
</evidence>
<protein>
    <submittedName>
        <fullName evidence="9">Uncharacterized protein</fullName>
    </submittedName>
</protein>
<evidence type="ECO:0000256" key="6">
    <source>
        <dbReference type="PIRSR" id="PIRSR601019-2"/>
    </source>
</evidence>
<keyword evidence="8" id="KW-0472">Membrane</keyword>
<dbReference type="SUPFAM" id="SSF52540">
    <property type="entry name" value="P-loop containing nucleoside triphosphate hydrolases"/>
    <property type="match status" value="1"/>
</dbReference>
<keyword evidence="4" id="KW-0807">Transducer</keyword>
<evidence type="ECO:0000256" key="2">
    <source>
        <dbReference type="ARBA" id="ARBA00022741"/>
    </source>
</evidence>
<proteinExistence type="predicted"/>
<gene>
    <name evidence="9" type="ORF">RFI_27163</name>
</gene>
<dbReference type="InterPro" id="IPR027417">
    <property type="entry name" value="P-loop_NTPase"/>
</dbReference>
<evidence type="ECO:0000256" key="5">
    <source>
        <dbReference type="PIRSR" id="PIRSR601019-1"/>
    </source>
</evidence>
<dbReference type="SUPFAM" id="SSF47895">
    <property type="entry name" value="Transducin (alpha subunit), insertion domain"/>
    <property type="match status" value="1"/>
</dbReference>
<dbReference type="GO" id="GO:0046872">
    <property type="term" value="F:metal ion binding"/>
    <property type="evidence" value="ECO:0007669"/>
    <property type="project" value="UniProtKB-KW"/>
</dbReference>
<evidence type="ECO:0000313" key="9">
    <source>
        <dbReference type="EMBL" id="ETO10214.1"/>
    </source>
</evidence>
<dbReference type="Pfam" id="PF00503">
    <property type="entry name" value="G-alpha"/>
    <property type="match status" value="2"/>
</dbReference>
<dbReference type="PROSITE" id="PS51882">
    <property type="entry name" value="G_ALPHA"/>
    <property type="match status" value="1"/>
</dbReference>
<feature type="transmembrane region" description="Helical" evidence="8">
    <location>
        <begin position="386"/>
        <end position="408"/>
    </location>
</feature>
<comment type="caution">
    <text evidence="9">The sequence shown here is derived from an EMBL/GenBank/DDBJ whole genome shotgun (WGS) entry which is preliminary data.</text>
</comment>
<keyword evidence="3 5" id="KW-0342">GTP-binding</keyword>
<feature type="region of interest" description="Disordered" evidence="7">
    <location>
        <begin position="111"/>
        <end position="132"/>
    </location>
</feature>
<dbReference type="PANTHER" id="PTHR10218:SF302">
    <property type="entry name" value="GUANINE NUCLEOTIDE-BINDING PROTEIN ALPHA-5 SUBUNIT"/>
    <property type="match status" value="1"/>
</dbReference>
<dbReference type="EMBL" id="ASPP01023587">
    <property type="protein sequence ID" value="ETO10214.1"/>
    <property type="molecule type" value="Genomic_DNA"/>
</dbReference>
<keyword evidence="1 6" id="KW-0479">Metal-binding</keyword>
<sequence>MGCCLTNITQEEVGHECIEENLKALDKGECRYKLLLLGAGECGKSTLLSHMKQIHGTPFTEDELLQYKPHILKVFLNYNYNYLLTTPFFFQMFSFLAAPFEMSSPFFLKKKRKKKEKKEKKEKKKQNKTKQKKNVIEAMRTLAINSEVLANKGEDTRVSPKNEELRKKLSTMNDESTFGLKEYEQFEQLWKEEGIQKTLEFRHRYQLIDTAEYLFENMKRFAQSDYVPTFWDMLHSRKRSTGVHNEQFILQSSKANRGSKSFSEILELYDVGGQRNERSKWINFFDHCHAIAFVAALSEYNQTLYEDNSQNRMQESLALFQNMINLDDFKNSHTILFLNKSGNFFFFFFFPSFSSPPSPFFFIFNPQSFLLSFFCRDTYIARTTNFFAFLIKGVAFFFPPRCFLLDLFRQKIKKFRIADYFSDFKGKEMDFDDGVEFIKQKFNSLRRDQDKLLYVHITCATDPTNITTLFHSMRSIVVSDNLSHSGFM</sequence>
<reference evidence="9 10" key="1">
    <citation type="journal article" date="2013" name="Curr. Biol.">
        <title>The Genome of the Foraminiferan Reticulomyxa filosa.</title>
        <authorList>
            <person name="Glockner G."/>
            <person name="Hulsmann N."/>
            <person name="Schleicher M."/>
            <person name="Noegel A.A."/>
            <person name="Eichinger L."/>
            <person name="Gallinger C."/>
            <person name="Pawlowski J."/>
            <person name="Sierra R."/>
            <person name="Euteneuer U."/>
            <person name="Pillet L."/>
            <person name="Moustafa A."/>
            <person name="Platzer M."/>
            <person name="Groth M."/>
            <person name="Szafranski K."/>
            <person name="Schliwa M."/>
        </authorList>
    </citation>
    <scope>NUCLEOTIDE SEQUENCE [LARGE SCALE GENOMIC DNA]</scope>
</reference>
<dbReference type="Gene3D" id="3.40.50.300">
    <property type="entry name" value="P-loop containing nucleotide triphosphate hydrolases"/>
    <property type="match status" value="3"/>
</dbReference>
<dbReference type="GO" id="GO:0005737">
    <property type="term" value="C:cytoplasm"/>
    <property type="evidence" value="ECO:0007669"/>
    <property type="project" value="TreeGrafter"/>
</dbReference>
<dbReference type="GO" id="GO:0003924">
    <property type="term" value="F:GTPase activity"/>
    <property type="evidence" value="ECO:0007669"/>
    <property type="project" value="InterPro"/>
</dbReference>
<dbReference type="SMART" id="SM00275">
    <property type="entry name" value="G_alpha"/>
    <property type="match status" value="1"/>
</dbReference>
<feature type="binding site" evidence="6">
    <location>
        <position position="240"/>
    </location>
    <ligand>
        <name>Mg(2+)</name>
        <dbReference type="ChEBI" id="CHEBI:18420"/>
    </ligand>
</feature>
<evidence type="ECO:0000256" key="8">
    <source>
        <dbReference type="SAM" id="Phobius"/>
    </source>
</evidence>
<feature type="binding site" evidence="5">
    <location>
        <begin position="41"/>
        <end position="46"/>
    </location>
    <ligand>
        <name>GTP</name>
        <dbReference type="ChEBI" id="CHEBI:37565"/>
    </ligand>
</feature>
<evidence type="ECO:0000256" key="4">
    <source>
        <dbReference type="ARBA" id="ARBA00023224"/>
    </source>
</evidence>
<dbReference type="InterPro" id="IPR001019">
    <property type="entry name" value="Gprotein_alpha_su"/>
</dbReference>
<dbReference type="PRINTS" id="PR00318">
    <property type="entry name" value="GPROTEINA"/>
</dbReference>
<dbReference type="AlphaFoldDB" id="X6M8H0"/>
<dbReference type="InterPro" id="IPR011025">
    <property type="entry name" value="GproteinA_insert"/>
</dbReference>
<keyword evidence="10" id="KW-1185">Reference proteome</keyword>
<dbReference type="FunFam" id="3.40.50.300:FF:000692">
    <property type="entry name" value="Guanine nucleotide-binding protein subunit alpha"/>
    <property type="match status" value="2"/>
</dbReference>